<protein>
    <submittedName>
        <fullName evidence="1">2-C-methyl-D-erythritol 4-phosphate cytidylyltransferase</fullName>
        <ecNumber evidence="1">2.7.7.60</ecNumber>
    </submittedName>
</protein>
<sequence length="233" mass="26626">MRTKKYIIIVAAGEGNRMGAENAKQFLPLDGKPILIHTIDTFLNHPTLIFDIILVLNNSHLDMWDKLCQQYYYLKPIKIVTGGRERFHSVKNAIDTITDHECYIGIHDGVRPFVSETVIERAFSEVIEHDAVVPVVAMIPTIRMTDGENNRSMNRSDFKVVQTPQVFNSEIVKRAYQTPYQPTFFDDATVVEFNGYTIKLIEGNEENIKITLPIDYLTAKALQKTKLIHDISN</sequence>
<proteinExistence type="predicted"/>
<name>A0ACC6JBX8_9FLAO</name>
<evidence type="ECO:0000313" key="2">
    <source>
        <dbReference type="Proteomes" id="UP001184833"/>
    </source>
</evidence>
<accession>A0ACC6JBX8</accession>
<evidence type="ECO:0000313" key="1">
    <source>
        <dbReference type="EMBL" id="MDR6460451.1"/>
    </source>
</evidence>
<dbReference type="Proteomes" id="UP001184833">
    <property type="component" value="Unassembled WGS sequence"/>
</dbReference>
<dbReference type="EMBL" id="JAVDQX010000004">
    <property type="protein sequence ID" value="MDR6460451.1"/>
    <property type="molecule type" value="Genomic_DNA"/>
</dbReference>
<keyword evidence="1" id="KW-0808">Transferase</keyword>
<comment type="caution">
    <text evidence="1">The sequence shown here is derived from an EMBL/GenBank/DDBJ whole genome shotgun (WGS) entry which is preliminary data.</text>
</comment>
<keyword evidence="2" id="KW-1185">Reference proteome</keyword>
<keyword evidence="1" id="KW-0548">Nucleotidyltransferase</keyword>
<reference evidence="1" key="1">
    <citation type="submission" date="2023-07" db="EMBL/GenBank/DDBJ databases">
        <title>Sorghum-associated microbial communities from plants grown in Nebraska, USA.</title>
        <authorList>
            <person name="Schachtman D."/>
        </authorList>
    </citation>
    <scope>NUCLEOTIDE SEQUENCE</scope>
    <source>
        <strain evidence="1">DS2329</strain>
    </source>
</reference>
<gene>
    <name evidence="1" type="ORF">J2786_003585</name>
</gene>
<organism evidence="1 2">
    <name type="scientific">Chryseobacterium vietnamense</name>
    <dbReference type="NCBI Taxonomy" id="866785"/>
    <lineage>
        <taxon>Bacteria</taxon>
        <taxon>Pseudomonadati</taxon>
        <taxon>Bacteroidota</taxon>
        <taxon>Flavobacteriia</taxon>
        <taxon>Flavobacteriales</taxon>
        <taxon>Weeksellaceae</taxon>
        <taxon>Chryseobacterium group</taxon>
        <taxon>Chryseobacterium</taxon>
    </lineage>
</organism>
<dbReference type="EC" id="2.7.7.60" evidence="1"/>